<reference evidence="2" key="1">
    <citation type="submission" date="2023-06" db="EMBL/GenBank/DDBJ databases">
        <authorList>
            <consortium name="Lawrence Berkeley National Laboratory"/>
            <person name="Ahrendt S."/>
            <person name="Sahu N."/>
            <person name="Indic B."/>
            <person name="Wong-Bajracharya J."/>
            <person name="Merenyi Z."/>
            <person name="Ke H.-M."/>
            <person name="Monk M."/>
            <person name="Kocsube S."/>
            <person name="Drula E."/>
            <person name="Lipzen A."/>
            <person name="Balint B."/>
            <person name="Henrissat B."/>
            <person name="Andreopoulos B."/>
            <person name="Martin F.M."/>
            <person name="Harder C.B."/>
            <person name="Rigling D."/>
            <person name="Ford K.L."/>
            <person name="Foster G.D."/>
            <person name="Pangilinan J."/>
            <person name="Papanicolaou A."/>
            <person name="Barry K."/>
            <person name="LaButti K."/>
            <person name="Viragh M."/>
            <person name="Koriabine M."/>
            <person name="Yan M."/>
            <person name="Riley R."/>
            <person name="Champramary S."/>
            <person name="Plett K.L."/>
            <person name="Tsai I.J."/>
            <person name="Slot J."/>
            <person name="Sipos G."/>
            <person name="Plett J."/>
            <person name="Nagy L.G."/>
            <person name="Grigoriev I.V."/>
        </authorList>
    </citation>
    <scope>NUCLEOTIDE SEQUENCE</scope>
    <source>
        <strain evidence="2">HWK02</strain>
    </source>
</reference>
<feature type="region of interest" description="Disordered" evidence="1">
    <location>
        <begin position="140"/>
        <end position="162"/>
    </location>
</feature>
<accession>A0AA39V5A2</accession>
<name>A0AA39V5A2_9AGAR</name>
<evidence type="ECO:0000313" key="3">
    <source>
        <dbReference type="Proteomes" id="UP001175228"/>
    </source>
</evidence>
<protein>
    <submittedName>
        <fullName evidence="2">Uncharacterized protein</fullName>
    </submittedName>
</protein>
<proteinExistence type="predicted"/>
<comment type="caution">
    <text evidence="2">The sequence shown here is derived from an EMBL/GenBank/DDBJ whole genome shotgun (WGS) entry which is preliminary data.</text>
</comment>
<sequence>MLHCMIFTTTIVLLGLDLTYINYLRRVGLDNSNYLFDLPVSLFSNPVLSMSAPDMDFTACAEEAGIPIDAILVPSFQFIPWRPYNGLNSSSTSSTQQTHSYDPYYVPPRAPSPESYIHPLRPPPRRPRAHRALLQETADTDAHSDLVPSAPPPSPTTPNLSEAGSKVFVPNFKLLDLTEFGVCRLQMQSPLAMEDSKNLDEEHTLRDHSELWTHSCPAEQKNGSQLMEERLSDDDMEIGEENRNGSDDDMEELMEVASTANGRPCGYAMKNK</sequence>
<dbReference type="EMBL" id="JAUEPU010000001">
    <property type="protein sequence ID" value="KAK0506250.1"/>
    <property type="molecule type" value="Genomic_DNA"/>
</dbReference>
<organism evidence="2 3">
    <name type="scientific">Armillaria luteobubalina</name>
    <dbReference type="NCBI Taxonomy" id="153913"/>
    <lineage>
        <taxon>Eukaryota</taxon>
        <taxon>Fungi</taxon>
        <taxon>Dikarya</taxon>
        <taxon>Basidiomycota</taxon>
        <taxon>Agaricomycotina</taxon>
        <taxon>Agaricomycetes</taxon>
        <taxon>Agaricomycetidae</taxon>
        <taxon>Agaricales</taxon>
        <taxon>Marasmiineae</taxon>
        <taxon>Physalacriaceae</taxon>
        <taxon>Armillaria</taxon>
    </lineage>
</organism>
<keyword evidence="3" id="KW-1185">Reference proteome</keyword>
<evidence type="ECO:0000256" key="1">
    <source>
        <dbReference type="SAM" id="MobiDB-lite"/>
    </source>
</evidence>
<evidence type="ECO:0000313" key="2">
    <source>
        <dbReference type="EMBL" id="KAK0506250.1"/>
    </source>
</evidence>
<dbReference type="AlphaFoldDB" id="A0AA39V5A2"/>
<gene>
    <name evidence="2" type="ORF">EDD18DRAFT_24318</name>
</gene>
<dbReference type="Proteomes" id="UP001175228">
    <property type="component" value="Unassembled WGS sequence"/>
</dbReference>